<feature type="signal peptide" evidence="1">
    <location>
        <begin position="1"/>
        <end position="18"/>
    </location>
</feature>
<keyword evidence="3" id="KW-1185">Reference proteome</keyword>
<proteinExistence type="predicted"/>
<dbReference type="InterPro" id="IPR006616">
    <property type="entry name" value="DM9_repeat"/>
</dbReference>
<keyword evidence="1" id="KW-0732">Signal</keyword>
<accession>A0AAN7VK22</accession>
<organism evidence="2 3">
    <name type="scientific">Pyrocoelia pectoralis</name>
    <dbReference type="NCBI Taxonomy" id="417401"/>
    <lineage>
        <taxon>Eukaryota</taxon>
        <taxon>Metazoa</taxon>
        <taxon>Ecdysozoa</taxon>
        <taxon>Arthropoda</taxon>
        <taxon>Hexapoda</taxon>
        <taxon>Insecta</taxon>
        <taxon>Pterygota</taxon>
        <taxon>Neoptera</taxon>
        <taxon>Endopterygota</taxon>
        <taxon>Coleoptera</taxon>
        <taxon>Polyphaga</taxon>
        <taxon>Elateriformia</taxon>
        <taxon>Elateroidea</taxon>
        <taxon>Lampyridae</taxon>
        <taxon>Lampyrinae</taxon>
        <taxon>Pyrocoelia</taxon>
    </lineage>
</organism>
<gene>
    <name evidence="2" type="ORF">RI129_005057</name>
</gene>
<name>A0AAN7VK22_9COLE</name>
<dbReference type="PANTHER" id="PTHR31649">
    <property type="entry name" value="AGAP009604-PA"/>
    <property type="match status" value="1"/>
</dbReference>
<dbReference type="SMART" id="SM00696">
    <property type="entry name" value="DM9"/>
    <property type="match status" value="1"/>
</dbReference>
<dbReference type="AlphaFoldDB" id="A0AAN7VK22"/>
<dbReference type="Pfam" id="PF11901">
    <property type="entry name" value="DM9"/>
    <property type="match status" value="1"/>
</dbReference>
<comment type="caution">
    <text evidence="2">The sequence shown here is derived from an EMBL/GenBank/DDBJ whole genome shotgun (WGS) entry which is preliminary data.</text>
</comment>
<dbReference type="EMBL" id="JAVRBK010000003">
    <property type="protein sequence ID" value="KAK5646593.1"/>
    <property type="molecule type" value="Genomic_DNA"/>
</dbReference>
<sequence>MRYYVVIVLCYFIDLSAGAFVMESENEAGYYWREFDGKMIPHDALPGGINSGGVTTYIGQVYARNLVIPAKIDIVKGTVTYEWGYQEFRATEYIKILCARYPEQFQWLSTGNGYISQLEGKHLIRGGYGENADIYIGRIQLDDELALGKVFNGTKQTTLHIPKDGKGTQHAAFQILSYNPSISNRNDSNDCQVVINPY</sequence>
<protein>
    <submittedName>
        <fullName evidence="2">Uncharacterized protein</fullName>
    </submittedName>
</protein>
<dbReference type="PANTHER" id="PTHR31649:SF10">
    <property type="entry name" value="IP19903P-RELATED"/>
    <property type="match status" value="1"/>
</dbReference>
<evidence type="ECO:0000313" key="3">
    <source>
        <dbReference type="Proteomes" id="UP001329430"/>
    </source>
</evidence>
<evidence type="ECO:0000313" key="2">
    <source>
        <dbReference type="EMBL" id="KAK5646593.1"/>
    </source>
</evidence>
<evidence type="ECO:0000256" key="1">
    <source>
        <dbReference type="SAM" id="SignalP"/>
    </source>
</evidence>
<feature type="chain" id="PRO_5043041373" evidence="1">
    <location>
        <begin position="19"/>
        <end position="198"/>
    </location>
</feature>
<dbReference type="Proteomes" id="UP001329430">
    <property type="component" value="Chromosome 3"/>
</dbReference>
<reference evidence="2 3" key="1">
    <citation type="journal article" date="2024" name="Insects">
        <title>An Improved Chromosome-Level Genome Assembly of the Firefly Pyrocoelia pectoralis.</title>
        <authorList>
            <person name="Fu X."/>
            <person name="Meyer-Rochow V.B."/>
            <person name="Ballantyne L."/>
            <person name="Zhu X."/>
        </authorList>
    </citation>
    <scope>NUCLEOTIDE SEQUENCE [LARGE SCALE GENOMIC DNA]</scope>
    <source>
        <strain evidence="2">XCY_ONT2</strain>
    </source>
</reference>